<dbReference type="InterPro" id="IPR012336">
    <property type="entry name" value="Thioredoxin-like_fold"/>
</dbReference>
<evidence type="ECO:0000256" key="7">
    <source>
        <dbReference type="RuleBase" id="RU364038"/>
    </source>
</evidence>
<dbReference type="Proteomes" id="UP000322981">
    <property type="component" value="Unassembled WGS sequence"/>
</dbReference>
<dbReference type="GO" id="GO:0042597">
    <property type="term" value="C:periplasmic space"/>
    <property type="evidence" value="ECO:0007669"/>
    <property type="project" value="UniProtKB-SubCell"/>
</dbReference>
<dbReference type="Gene3D" id="3.40.30.10">
    <property type="entry name" value="Glutaredoxin"/>
    <property type="match status" value="1"/>
</dbReference>
<dbReference type="RefSeq" id="WP_150093352.1">
    <property type="nucleotide sequence ID" value="NZ_JBFUOH010000037.1"/>
</dbReference>
<proteinExistence type="inferred from homology"/>
<dbReference type="PANTHER" id="PTHR35272">
    <property type="entry name" value="THIOL:DISULFIDE INTERCHANGE PROTEIN DSBC-RELATED"/>
    <property type="match status" value="1"/>
</dbReference>
<evidence type="ECO:0000256" key="4">
    <source>
        <dbReference type="ARBA" id="ARBA00022764"/>
    </source>
</evidence>
<dbReference type="OrthoDB" id="12976at2"/>
<keyword evidence="11" id="KW-1185">Reference proteome</keyword>
<comment type="similarity">
    <text evidence="2 7">Belongs to the thioredoxin family. DsbC subfamily.</text>
</comment>
<feature type="signal peptide" evidence="7">
    <location>
        <begin position="1"/>
        <end position="27"/>
    </location>
</feature>
<sequence length="244" mass="26530">MRTPRMLTSFAYGALAVLALAGTVAVADEAATIRASLAKVLPEYTPTSVQPTQIDGLYQVEIGPQVMFVTEDGRYLIDGAIVDLESRENITETARGKARLRAIDGIGQENMVVFKAPDERHSITVFTDIDCGYCRKLHEQMAGYEEAGISVRYLFYPRSGVGSPSYDKAVAVWCADDRQAAMTRAKSGAEVNSKACRNPVQQHMELGELMGIRGTPAIVLDNGEMVPGYVEPKRLAALLEQGVN</sequence>
<evidence type="ECO:0000256" key="2">
    <source>
        <dbReference type="ARBA" id="ARBA00009813"/>
    </source>
</evidence>
<dbReference type="EMBL" id="VWXX01000015">
    <property type="protein sequence ID" value="KAA6184860.1"/>
    <property type="molecule type" value="Genomic_DNA"/>
</dbReference>
<dbReference type="InterPro" id="IPR036249">
    <property type="entry name" value="Thioredoxin-like_sf"/>
</dbReference>
<protein>
    <recommendedName>
        <fullName evidence="7">Thiol:disulfide interchange protein</fullName>
    </recommendedName>
</protein>
<organism evidence="10 11">
    <name type="scientific">Thiohalocapsa marina</name>
    <dbReference type="NCBI Taxonomy" id="424902"/>
    <lineage>
        <taxon>Bacteria</taxon>
        <taxon>Pseudomonadati</taxon>
        <taxon>Pseudomonadota</taxon>
        <taxon>Gammaproteobacteria</taxon>
        <taxon>Chromatiales</taxon>
        <taxon>Chromatiaceae</taxon>
        <taxon>Thiohalocapsa</taxon>
    </lineage>
</organism>
<evidence type="ECO:0000256" key="1">
    <source>
        <dbReference type="ARBA" id="ARBA00004418"/>
    </source>
</evidence>
<dbReference type="InterPro" id="IPR009094">
    <property type="entry name" value="DiS-bond_isomerase_DsbC/G_N_sf"/>
</dbReference>
<name>A0A5M8FLI1_9GAMM</name>
<comment type="caution">
    <text evidence="10">The sequence shown here is derived from an EMBL/GenBank/DDBJ whole genome shotgun (WGS) entry which is preliminary data.</text>
</comment>
<dbReference type="SUPFAM" id="SSF52833">
    <property type="entry name" value="Thioredoxin-like"/>
    <property type="match status" value="1"/>
</dbReference>
<gene>
    <name evidence="10" type="ORF">F2Q65_11150</name>
</gene>
<reference evidence="10 11" key="1">
    <citation type="submission" date="2019-09" db="EMBL/GenBank/DDBJ databases">
        <title>Whole-genome sequence of the purple sulfur bacterium Thiohalocapsa marina DSM 19078.</title>
        <authorList>
            <person name="Kyndt J.A."/>
            <person name="Meyer T.E."/>
        </authorList>
    </citation>
    <scope>NUCLEOTIDE SEQUENCE [LARGE SCALE GENOMIC DNA]</scope>
    <source>
        <strain evidence="10 11">DSM 19078</strain>
    </source>
</reference>
<keyword evidence="6 7" id="KW-0676">Redox-active center</keyword>
<evidence type="ECO:0000256" key="6">
    <source>
        <dbReference type="ARBA" id="ARBA00023284"/>
    </source>
</evidence>
<evidence type="ECO:0000256" key="3">
    <source>
        <dbReference type="ARBA" id="ARBA00022729"/>
    </source>
</evidence>
<feature type="domain" description="Thioredoxin-like fold" evidence="9">
    <location>
        <begin position="117"/>
        <end position="239"/>
    </location>
</feature>
<evidence type="ECO:0000313" key="10">
    <source>
        <dbReference type="EMBL" id="KAA6184860.1"/>
    </source>
</evidence>
<keyword evidence="3 7" id="KW-0732">Signal</keyword>
<dbReference type="InterPro" id="IPR051470">
    <property type="entry name" value="Thiol:disulfide_interchange"/>
</dbReference>
<dbReference type="InterPro" id="IPR018950">
    <property type="entry name" value="DiS-bond_isomerase_DsbC/G_N"/>
</dbReference>
<feature type="chain" id="PRO_5024455514" description="Thiol:disulfide interchange protein" evidence="7">
    <location>
        <begin position="28"/>
        <end position="244"/>
    </location>
</feature>
<evidence type="ECO:0000259" key="9">
    <source>
        <dbReference type="Pfam" id="PF13098"/>
    </source>
</evidence>
<dbReference type="InterPro" id="IPR033954">
    <property type="entry name" value="DiS-bond_Isoase_DsbC/G"/>
</dbReference>
<dbReference type="Gene3D" id="3.10.450.70">
    <property type="entry name" value="Disulphide bond isomerase, DsbC/G, N-terminal"/>
    <property type="match status" value="1"/>
</dbReference>
<accession>A0A5M8FLI1</accession>
<evidence type="ECO:0000256" key="5">
    <source>
        <dbReference type="ARBA" id="ARBA00023157"/>
    </source>
</evidence>
<keyword evidence="4 7" id="KW-0574">Periplasm</keyword>
<dbReference type="Pfam" id="PF10411">
    <property type="entry name" value="DsbC_N"/>
    <property type="match status" value="1"/>
</dbReference>
<dbReference type="Pfam" id="PF13098">
    <property type="entry name" value="Thioredoxin_2"/>
    <property type="match status" value="1"/>
</dbReference>
<feature type="domain" description="Disulphide bond isomerase DsbC/G N-terminal" evidence="8">
    <location>
        <begin position="25"/>
        <end position="92"/>
    </location>
</feature>
<evidence type="ECO:0000313" key="11">
    <source>
        <dbReference type="Proteomes" id="UP000322981"/>
    </source>
</evidence>
<keyword evidence="5" id="KW-1015">Disulfide bond</keyword>
<dbReference type="PANTHER" id="PTHR35272:SF3">
    <property type="entry name" value="THIOL:DISULFIDE INTERCHANGE PROTEIN DSBC"/>
    <property type="match status" value="1"/>
</dbReference>
<dbReference type="AlphaFoldDB" id="A0A5M8FLI1"/>
<evidence type="ECO:0000259" key="8">
    <source>
        <dbReference type="Pfam" id="PF10411"/>
    </source>
</evidence>
<dbReference type="CDD" id="cd03020">
    <property type="entry name" value="DsbA_DsbC_DsbG"/>
    <property type="match status" value="1"/>
</dbReference>
<dbReference type="SUPFAM" id="SSF54423">
    <property type="entry name" value="DsbC/DsbG N-terminal domain-like"/>
    <property type="match status" value="1"/>
</dbReference>
<comment type="function">
    <text evidence="7">Required for disulfide bond formation in some periplasmic proteins. Acts by transferring its disulfide bond to other proteins and is reduced in the process.</text>
</comment>
<comment type="subcellular location">
    <subcellularLocation>
        <location evidence="1 7">Periplasm</location>
    </subcellularLocation>
</comment>